<accession>A0A935CE16</accession>
<keyword evidence="8 9" id="KW-0472">Membrane</keyword>
<evidence type="ECO:0000313" key="10">
    <source>
        <dbReference type="EMBL" id="MBK6301010.1"/>
    </source>
</evidence>
<evidence type="ECO:0000256" key="6">
    <source>
        <dbReference type="ARBA" id="ARBA00022692"/>
    </source>
</evidence>
<dbReference type="EMBL" id="JADJIB010000001">
    <property type="protein sequence ID" value="MBK7271752.1"/>
    <property type="molecule type" value="Genomic_DNA"/>
</dbReference>
<keyword evidence="4 9" id="KW-1003">Cell membrane</keyword>
<dbReference type="NCBIfam" id="NF002276">
    <property type="entry name" value="PRK01209.1-4"/>
    <property type="match status" value="1"/>
</dbReference>
<proteinExistence type="inferred from homology"/>
<evidence type="ECO:0000256" key="1">
    <source>
        <dbReference type="ARBA" id="ARBA00004651"/>
    </source>
</evidence>
<dbReference type="InterPro" id="IPR004485">
    <property type="entry name" value="Cobalamin_biosynth_CobD/CbiB"/>
</dbReference>
<comment type="subcellular location">
    <subcellularLocation>
        <location evidence="1 9">Cell membrane</location>
        <topology evidence="1 9">Multi-pass membrane protein</topology>
    </subcellularLocation>
</comment>
<dbReference type="GO" id="GO:0048472">
    <property type="term" value="F:threonine-phosphate decarboxylase activity"/>
    <property type="evidence" value="ECO:0007669"/>
    <property type="project" value="InterPro"/>
</dbReference>
<protein>
    <recommendedName>
        <fullName evidence="9">Cobalamin biosynthesis protein CobD</fullName>
    </recommendedName>
</protein>
<evidence type="ECO:0000256" key="3">
    <source>
        <dbReference type="ARBA" id="ARBA00006263"/>
    </source>
</evidence>
<name>A0A935CE16_9MICO</name>
<keyword evidence="6 9" id="KW-0812">Transmembrane</keyword>
<evidence type="ECO:0000256" key="5">
    <source>
        <dbReference type="ARBA" id="ARBA00022573"/>
    </source>
</evidence>
<dbReference type="PANTHER" id="PTHR34308">
    <property type="entry name" value="COBALAMIN BIOSYNTHESIS PROTEIN CBIB"/>
    <property type="match status" value="1"/>
</dbReference>
<dbReference type="HAMAP" id="MF_00024">
    <property type="entry name" value="CobD_CbiB"/>
    <property type="match status" value="1"/>
</dbReference>
<dbReference type="Pfam" id="PF03186">
    <property type="entry name" value="CobD_Cbib"/>
    <property type="match status" value="1"/>
</dbReference>
<sequence>MSLDDVAVGLVLGYAADLAFGDPRRWHPVAGFGRVAEALERHTYAPRRSSGIVHEAVLVGGAVALGQALTRLPRAARVPVVAAATWAVLGGRSLAREAEAMDALLQADDLAGARLRIRNLVGRDPSGLDADELARACVESVAENGADAVVSPLFWGAVAGLPGLLGYRAVNTLDAMVGHRSPRYVEFGWAAARLDDLANWVPARVTVAVTALTTRTVTGARHTYAVVRRDAPAHPSPNAGPVEAAFAAALGRQLGGTNDYAGVREERGRLGDGPPVSTADIARATALQRRIGAASLVGLVSARLLLRAVTRRSRRRTLRCRPRQA</sequence>
<comment type="function">
    <text evidence="9">Converts cobyric acid to cobinamide by the addition of aminopropanol on the F carboxylic group.</text>
</comment>
<gene>
    <name evidence="9" type="primary">cobD</name>
    <name evidence="10" type="ORF">IPF40_08150</name>
    <name evidence="11" type="ORF">IPI13_00800</name>
</gene>
<keyword evidence="5 9" id="KW-0169">Cobalamin biosynthesis</keyword>
<evidence type="ECO:0000256" key="7">
    <source>
        <dbReference type="ARBA" id="ARBA00022989"/>
    </source>
</evidence>
<evidence type="ECO:0000313" key="13">
    <source>
        <dbReference type="Proteomes" id="UP000726105"/>
    </source>
</evidence>
<evidence type="ECO:0000256" key="2">
    <source>
        <dbReference type="ARBA" id="ARBA00004953"/>
    </source>
</evidence>
<dbReference type="GO" id="GO:0005886">
    <property type="term" value="C:plasma membrane"/>
    <property type="evidence" value="ECO:0007669"/>
    <property type="project" value="UniProtKB-SubCell"/>
</dbReference>
<comment type="caution">
    <text evidence="10">The sequence shown here is derived from an EMBL/GenBank/DDBJ whole genome shotgun (WGS) entry which is preliminary data.</text>
</comment>
<evidence type="ECO:0000256" key="8">
    <source>
        <dbReference type="ARBA" id="ARBA00023136"/>
    </source>
</evidence>
<dbReference type="GO" id="GO:0009236">
    <property type="term" value="P:cobalamin biosynthetic process"/>
    <property type="evidence" value="ECO:0007669"/>
    <property type="project" value="UniProtKB-UniRule"/>
</dbReference>
<comment type="pathway">
    <text evidence="2 9">Cofactor biosynthesis; adenosylcobalamin biosynthesis.</text>
</comment>
<evidence type="ECO:0000256" key="4">
    <source>
        <dbReference type="ARBA" id="ARBA00022475"/>
    </source>
</evidence>
<dbReference type="AlphaFoldDB" id="A0A935CE16"/>
<keyword evidence="7 9" id="KW-1133">Transmembrane helix</keyword>
<evidence type="ECO:0000256" key="9">
    <source>
        <dbReference type="HAMAP-Rule" id="MF_00024"/>
    </source>
</evidence>
<evidence type="ECO:0000313" key="12">
    <source>
        <dbReference type="Proteomes" id="UP000718281"/>
    </source>
</evidence>
<organism evidence="10 12">
    <name type="scientific">Candidatus Phosphoribacter hodrii</name>
    <dbReference type="NCBI Taxonomy" id="2953743"/>
    <lineage>
        <taxon>Bacteria</taxon>
        <taxon>Bacillati</taxon>
        <taxon>Actinomycetota</taxon>
        <taxon>Actinomycetes</taxon>
        <taxon>Micrococcales</taxon>
        <taxon>Dermatophilaceae</taxon>
        <taxon>Candidatus Phosphoribacter</taxon>
    </lineage>
</organism>
<dbReference type="EMBL" id="JADIXZ010000004">
    <property type="protein sequence ID" value="MBK6301010.1"/>
    <property type="molecule type" value="Genomic_DNA"/>
</dbReference>
<comment type="similarity">
    <text evidence="3 9">Belongs to the CobD/CbiB family.</text>
</comment>
<evidence type="ECO:0000313" key="11">
    <source>
        <dbReference type="EMBL" id="MBK7271752.1"/>
    </source>
</evidence>
<dbReference type="Proteomes" id="UP000726105">
    <property type="component" value="Unassembled WGS sequence"/>
</dbReference>
<dbReference type="Proteomes" id="UP000718281">
    <property type="component" value="Unassembled WGS sequence"/>
</dbReference>
<dbReference type="GO" id="GO:0015420">
    <property type="term" value="F:ABC-type vitamin B12 transporter activity"/>
    <property type="evidence" value="ECO:0007669"/>
    <property type="project" value="UniProtKB-UniRule"/>
</dbReference>
<reference evidence="12 13" key="1">
    <citation type="submission" date="2020-10" db="EMBL/GenBank/DDBJ databases">
        <title>Connecting structure to function with the recovery of over 1000 high-quality activated sludge metagenome-assembled genomes encoding full-length rRNA genes using long-read sequencing.</title>
        <authorList>
            <person name="Singleton C.M."/>
            <person name="Petriglieri F."/>
            <person name="Kristensen J.M."/>
            <person name="Kirkegaard R.H."/>
            <person name="Michaelsen T.Y."/>
            <person name="Andersen M.H."/>
            <person name="Karst S.M."/>
            <person name="Dueholm M.S."/>
            <person name="Nielsen P.H."/>
            <person name="Albertsen M."/>
        </authorList>
    </citation>
    <scope>NUCLEOTIDE SEQUENCE [LARGE SCALE GENOMIC DNA]</scope>
    <source>
        <strain evidence="10">AalE_18-Q3-R2-46_BAT3C.188</strain>
        <strain evidence="11">Ega_18-Q3-R5-49_MAXAC.001</strain>
    </source>
</reference>
<dbReference type="NCBIfam" id="TIGR00380">
    <property type="entry name" value="cobal_cbiB"/>
    <property type="match status" value="1"/>
</dbReference>
<dbReference type="PANTHER" id="PTHR34308:SF1">
    <property type="entry name" value="COBALAMIN BIOSYNTHESIS PROTEIN CBIB"/>
    <property type="match status" value="1"/>
</dbReference>